<proteinExistence type="predicted"/>
<name>A0AAU9WBU6_9CNID</name>
<protein>
    <submittedName>
        <fullName evidence="1">Uncharacterized protein</fullName>
    </submittedName>
</protein>
<reference evidence="1 2" key="1">
    <citation type="submission" date="2022-05" db="EMBL/GenBank/DDBJ databases">
        <authorList>
            <consortium name="Genoscope - CEA"/>
            <person name="William W."/>
        </authorList>
    </citation>
    <scope>NUCLEOTIDE SEQUENCE [LARGE SCALE GENOMIC DNA]</scope>
</reference>
<evidence type="ECO:0000313" key="2">
    <source>
        <dbReference type="Proteomes" id="UP001159428"/>
    </source>
</evidence>
<dbReference type="Proteomes" id="UP001159428">
    <property type="component" value="Unassembled WGS sequence"/>
</dbReference>
<gene>
    <name evidence="1" type="ORF">PMEA_00002851</name>
</gene>
<organism evidence="1 2">
    <name type="scientific">Pocillopora meandrina</name>
    <dbReference type="NCBI Taxonomy" id="46732"/>
    <lineage>
        <taxon>Eukaryota</taxon>
        <taxon>Metazoa</taxon>
        <taxon>Cnidaria</taxon>
        <taxon>Anthozoa</taxon>
        <taxon>Hexacorallia</taxon>
        <taxon>Scleractinia</taxon>
        <taxon>Astrocoeniina</taxon>
        <taxon>Pocilloporidae</taxon>
        <taxon>Pocillopora</taxon>
    </lineage>
</organism>
<evidence type="ECO:0000313" key="1">
    <source>
        <dbReference type="EMBL" id="CAH3109141.1"/>
    </source>
</evidence>
<dbReference type="EMBL" id="CALNXJ010000011">
    <property type="protein sequence ID" value="CAH3109141.1"/>
    <property type="molecule type" value="Genomic_DNA"/>
</dbReference>
<comment type="caution">
    <text evidence="1">The sequence shown here is derived from an EMBL/GenBank/DDBJ whole genome shotgun (WGS) entry which is preliminary data.</text>
</comment>
<dbReference type="AlphaFoldDB" id="A0AAU9WBU6"/>
<accession>A0AAU9WBU6</accession>
<keyword evidence="2" id="KW-1185">Reference proteome</keyword>
<sequence>MFPKTSKPDYIRLNLDDLSEIQCETMFSFQKHDMQSPLTALEISLHLRSANKRN</sequence>